<sequence>MLERLSNRRLAFVGDSIGRNQWESLLCLLSTAVTNKSSIYEVNRRLITKHTGFLVFKFAEFNCTIEYYRAPYLVLQSRPPAGSPKQVRTTLKLDKMDWGSVKWKGADLIVFNSGLRSYFTCDFAPCQFFCRNRNI</sequence>
<comment type="similarity">
    <text evidence="1">Belongs to the PC-esterase family. TBL subfamily.</text>
</comment>
<name>A0A251SCN9_HELAN</name>
<dbReference type="Gramene" id="mRNA:HanXRQr2_Chr12g0524081">
    <property type="protein sequence ID" value="CDS:HanXRQr2_Chr12g0524081.1"/>
    <property type="gene ID" value="HanXRQr2_Chr12g0524081"/>
</dbReference>
<reference evidence="3 6" key="1">
    <citation type="journal article" date="2017" name="Nature">
        <title>The sunflower genome provides insights into oil metabolism, flowering and Asterid evolution.</title>
        <authorList>
            <person name="Badouin H."/>
            <person name="Gouzy J."/>
            <person name="Grassa C.J."/>
            <person name="Murat F."/>
            <person name="Staton S.E."/>
            <person name="Cottret L."/>
            <person name="Lelandais-Briere C."/>
            <person name="Owens G.L."/>
            <person name="Carrere S."/>
            <person name="Mayjonade B."/>
            <person name="Legrand L."/>
            <person name="Gill N."/>
            <person name="Kane N.C."/>
            <person name="Bowers J.E."/>
            <person name="Hubner S."/>
            <person name="Bellec A."/>
            <person name="Berard A."/>
            <person name="Berges H."/>
            <person name="Blanchet N."/>
            <person name="Boniface M.C."/>
            <person name="Brunel D."/>
            <person name="Catrice O."/>
            <person name="Chaidir N."/>
            <person name="Claudel C."/>
            <person name="Donnadieu C."/>
            <person name="Faraut T."/>
            <person name="Fievet G."/>
            <person name="Helmstetter N."/>
            <person name="King M."/>
            <person name="Knapp S.J."/>
            <person name="Lai Z."/>
            <person name="Le Paslier M.C."/>
            <person name="Lippi Y."/>
            <person name="Lorenzon L."/>
            <person name="Mandel J.R."/>
            <person name="Marage G."/>
            <person name="Marchand G."/>
            <person name="Marquand E."/>
            <person name="Bret-Mestries E."/>
            <person name="Morien E."/>
            <person name="Nambeesan S."/>
            <person name="Nguyen T."/>
            <person name="Pegot-Espagnet P."/>
            <person name="Pouilly N."/>
            <person name="Raftis F."/>
            <person name="Sallet E."/>
            <person name="Schiex T."/>
            <person name="Thomas J."/>
            <person name="Vandecasteele C."/>
            <person name="Vares D."/>
            <person name="Vear F."/>
            <person name="Vautrin S."/>
            <person name="Crespi M."/>
            <person name="Mangin B."/>
            <person name="Burke J.M."/>
            <person name="Salse J."/>
            <person name="Munos S."/>
            <person name="Vincourt P."/>
            <person name="Rieseberg L.H."/>
            <person name="Langlade N.B."/>
        </authorList>
    </citation>
    <scope>NUCLEOTIDE SEQUENCE [LARGE SCALE GENOMIC DNA]</scope>
    <source>
        <strain evidence="6">cv. SF193</strain>
        <tissue evidence="3">Leaves</tissue>
    </source>
</reference>
<gene>
    <name evidence="5" type="ORF">HannXRQ_Chr15g0496111</name>
    <name evidence="4" type="ORF">HanXRQr2_Chr12g0524081</name>
    <name evidence="3" type="ORF">HanXRQr2_Chr15g0721051</name>
</gene>
<evidence type="ECO:0000259" key="2">
    <source>
        <dbReference type="Pfam" id="PF13839"/>
    </source>
</evidence>
<dbReference type="Pfam" id="PF13839">
    <property type="entry name" value="PC-Esterase"/>
    <property type="match status" value="1"/>
</dbReference>
<proteinExistence type="inferred from homology"/>
<reference evidence="5" key="2">
    <citation type="submission" date="2017-02" db="EMBL/GenBank/DDBJ databases">
        <title>Sunflower complete genome.</title>
        <authorList>
            <person name="Langlade N."/>
            <person name="Munos S."/>
        </authorList>
    </citation>
    <scope>NUCLEOTIDE SEQUENCE [LARGE SCALE GENOMIC DNA]</scope>
    <source>
        <tissue evidence="5">Leaves</tissue>
    </source>
</reference>
<evidence type="ECO:0000313" key="4">
    <source>
        <dbReference type="EMBL" id="KAF5776421.1"/>
    </source>
</evidence>
<organism evidence="5 6">
    <name type="scientific">Helianthus annuus</name>
    <name type="common">Common sunflower</name>
    <dbReference type="NCBI Taxonomy" id="4232"/>
    <lineage>
        <taxon>Eukaryota</taxon>
        <taxon>Viridiplantae</taxon>
        <taxon>Streptophyta</taxon>
        <taxon>Embryophyta</taxon>
        <taxon>Tracheophyta</taxon>
        <taxon>Spermatophyta</taxon>
        <taxon>Magnoliopsida</taxon>
        <taxon>eudicotyledons</taxon>
        <taxon>Gunneridae</taxon>
        <taxon>Pentapetalae</taxon>
        <taxon>asterids</taxon>
        <taxon>campanulids</taxon>
        <taxon>Asterales</taxon>
        <taxon>Asteraceae</taxon>
        <taxon>Asteroideae</taxon>
        <taxon>Heliantheae alliance</taxon>
        <taxon>Heliantheae</taxon>
        <taxon>Helianthus</taxon>
    </lineage>
</organism>
<dbReference type="PANTHER" id="PTHR32285">
    <property type="entry name" value="PROTEIN TRICHOME BIREFRINGENCE-LIKE 9-RELATED"/>
    <property type="match status" value="1"/>
</dbReference>
<reference evidence="3" key="3">
    <citation type="submission" date="2020-06" db="EMBL/GenBank/DDBJ databases">
        <title>Helianthus annuus Genome sequencing and assembly Release 2.</title>
        <authorList>
            <person name="Gouzy J."/>
            <person name="Langlade N."/>
            <person name="Munos S."/>
        </authorList>
    </citation>
    <scope>NUCLEOTIDE SEQUENCE</scope>
    <source>
        <tissue evidence="3">Leaves</tissue>
    </source>
</reference>
<dbReference type="InParanoid" id="A0A251SCN9"/>
<dbReference type="EMBL" id="MNCJ02000330">
    <property type="protein sequence ID" value="KAF5766915.1"/>
    <property type="molecule type" value="Genomic_DNA"/>
</dbReference>
<dbReference type="PANTHER" id="PTHR32285:SF357">
    <property type="entry name" value="PMR5 DOMAIN, PC-ESTERASE"/>
    <property type="match status" value="1"/>
</dbReference>
<keyword evidence="6" id="KW-1185">Reference proteome</keyword>
<dbReference type="Gramene" id="mRNA:HanXRQr2_Chr15g0721051">
    <property type="protein sequence ID" value="CDS:HanXRQr2_Chr15g0721051.1"/>
    <property type="gene ID" value="HanXRQr2_Chr15g0721051"/>
</dbReference>
<dbReference type="GO" id="GO:0016413">
    <property type="term" value="F:O-acetyltransferase activity"/>
    <property type="evidence" value="ECO:0007669"/>
    <property type="project" value="InterPro"/>
</dbReference>
<evidence type="ECO:0000256" key="1">
    <source>
        <dbReference type="ARBA" id="ARBA00007727"/>
    </source>
</evidence>
<evidence type="ECO:0000313" key="6">
    <source>
        <dbReference type="Proteomes" id="UP000215914"/>
    </source>
</evidence>
<dbReference type="AlphaFoldDB" id="A0A251SCN9"/>
<dbReference type="EMBL" id="CM007904">
    <property type="protein sequence ID" value="OTF96617.1"/>
    <property type="molecule type" value="Genomic_DNA"/>
</dbReference>
<dbReference type="Proteomes" id="UP000215914">
    <property type="component" value="Chromosome 15"/>
</dbReference>
<feature type="domain" description="Trichome birefringence-like C-terminal" evidence="2">
    <location>
        <begin position="1"/>
        <end position="114"/>
    </location>
</feature>
<evidence type="ECO:0000313" key="3">
    <source>
        <dbReference type="EMBL" id="KAF5766915.1"/>
    </source>
</evidence>
<dbReference type="InterPro" id="IPR026057">
    <property type="entry name" value="TBL_C"/>
</dbReference>
<evidence type="ECO:0000313" key="5">
    <source>
        <dbReference type="EMBL" id="OTF96617.1"/>
    </source>
</evidence>
<accession>A0A251SCN9</accession>
<dbReference type="STRING" id="4232.A0A251SCN9"/>
<dbReference type="InterPro" id="IPR029962">
    <property type="entry name" value="TBL"/>
</dbReference>
<dbReference type="OMA" id="IMHAIND"/>
<dbReference type="EMBL" id="MNCJ02000327">
    <property type="protein sequence ID" value="KAF5776421.1"/>
    <property type="molecule type" value="Genomic_DNA"/>
</dbReference>
<protein>
    <submittedName>
        <fullName evidence="3 5">PC-Esterase</fullName>
    </submittedName>
</protein>